<keyword evidence="3" id="KW-1185">Reference proteome</keyword>
<sequence length="66" mass="7280">MPTLNGSCPGSRCRYRPSSPIVSRLSPNGLLHFGTPRDQPHTPLVTTEPLCRLSTTPDTRHAQKKN</sequence>
<reference evidence="2 3" key="1">
    <citation type="submission" date="2014-04" db="EMBL/GenBank/DDBJ databases">
        <authorList>
            <consortium name="DOE Joint Genome Institute"/>
            <person name="Kuo A."/>
            <person name="Kohler A."/>
            <person name="Nagy L.G."/>
            <person name="Floudas D."/>
            <person name="Copeland A."/>
            <person name="Barry K.W."/>
            <person name="Cichocki N."/>
            <person name="Veneault-Fourrey C."/>
            <person name="LaButti K."/>
            <person name="Lindquist E.A."/>
            <person name="Lipzen A."/>
            <person name="Lundell T."/>
            <person name="Morin E."/>
            <person name="Murat C."/>
            <person name="Sun H."/>
            <person name="Tunlid A."/>
            <person name="Henrissat B."/>
            <person name="Grigoriev I.V."/>
            <person name="Hibbett D.S."/>
            <person name="Martin F."/>
            <person name="Nordberg H.P."/>
            <person name="Cantor M.N."/>
            <person name="Hua S.X."/>
        </authorList>
    </citation>
    <scope>NUCLEOTIDE SEQUENCE [LARGE SCALE GENOMIC DNA]</scope>
    <source>
        <strain evidence="2 3">LaAM-08-1</strain>
    </source>
</reference>
<proteinExistence type="predicted"/>
<dbReference type="HOGENOM" id="CLU_2831550_0_0_1"/>
<evidence type="ECO:0000313" key="2">
    <source>
        <dbReference type="EMBL" id="KIJ97127.1"/>
    </source>
</evidence>
<dbReference type="AlphaFoldDB" id="A0A0C9XLX6"/>
<protein>
    <submittedName>
        <fullName evidence="2">Uncharacterized protein</fullName>
    </submittedName>
</protein>
<organism evidence="2 3">
    <name type="scientific">Laccaria amethystina LaAM-08-1</name>
    <dbReference type="NCBI Taxonomy" id="1095629"/>
    <lineage>
        <taxon>Eukaryota</taxon>
        <taxon>Fungi</taxon>
        <taxon>Dikarya</taxon>
        <taxon>Basidiomycota</taxon>
        <taxon>Agaricomycotina</taxon>
        <taxon>Agaricomycetes</taxon>
        <taxon>Agaricomycetidae</taxon>
        <taxon>Agaricales</taxon>
        <taxon>Agaricineae</taxon>
        <taxon>Hydnangiaceae</taxon>
        <taxon>Laccaria</taxon>
    </lineage>
</organism>
<feature type="region of interest" description="Disordered" evidence="1">
    <location>
        <begin position="1"/>
        <end position="20"/>
    </location>
</feature>
<dbReference type="EMBL" id="KN838701">
    <property type="protein sequence ID" value="KIJ97127.1"/>
    <property type="molecule type" value="Genomic_DNA"/>
</dbReference>
<name>A0A0C9XLX6_9AGAR</name>
<dbReference type="OrthoDB" id="10608430at2759"/>
<evidence type="ECO:0000256" key="1">
    <source>
        <dbReference type="SAM" id="MobiDB-lite"/>
    </source>
</evidence>
<dbReference type="Proteomes" id="UP000054477">
    <property type="component" value="Unassembled WGS sequence"/>
</dbReference>
<feature type="region of interest" description="Disordered" evidence="1">
    <location>
        <begin position="28"/>
        <end position="66"/>
    </location>
</feature>
<reference evidence="3" key="2">
    <citation type="submission" date="2015-01" db="EMBL/GenBank/DDBJ databases">
        <title>Evolutionary Origins and Diversification of the Mycorrhizal Mutualists.</title>
        <authorList>
            <consortium name="DOE Joint Genome Institute"/>
            <consortium name="Mycorrhizal Genomics Consortium"/>
            <person name="Kohler A."/>
            <person name="Kuo A."/>
            <person name="Nagy L.G."/>
            <person name="Floudas D."/>
            <person name="Copeland A."/>
            <person name="Barry K.W."/>
            <person name="Cichocki N."/>
            <person name="Veneault-Fourrey C."/>
            <person name="LaButti K."/>
            <person name="Lindquist E.A."/>
            <person name="Lipzen A."/>
            <person name="Lundell T."/>
            <person name="Morin E."/>
            <person name="Murat C."/>
            <person name="Riley R."/>
            <person name="Ohm R."/>
            <person name="Sun H."/>
            <person name="Tunlid A."/>
            <person name="Henrissat B."/>
            <person name="Grigoriev I.V."/>
            <person name="Hibbett D.S."/>
            <person name="Martin F."/>
        </authorList>
    </citation>
    <scope>NUCLEOTIDE SEQUENCE [LARGE SCALE GENOMIC DNA]</scope>
    <source>
        <strain evidence="3">LaAM-08-1</strain>
    </source>
</reference>
<accession>A0A0C9XLX6</accession>
<evidence type="ECO:0000313" key="3">
    <source>
        <dbReference type="Proteomes" id="UP000054477"/>
    </source>
</evidence>
<gene>
    <name evidence="2" type="ORF">K443DRAFT_632624</name>
</gene>